<evidence type="ECO:0000313" key="3">
    <source>
        <dbReference type="EMBL" id="CAL1380435.1"/>
    </source>
</evidence>
<dbReference type="EMBL" id="OZ034817">
    <property type="protein sequence ID" value="CAL1380435.1"/>
    <property type="molecule type" value="Genomic_DNA"/>
</dbReference>
<name>A0AAV2E4G9_9ROSI</name>
<dbReference type="Proteomes" id="UP001497516">
    <property type="component" value="Chromosome 4"/>
</dbReference>
<dbReference type="PANTHER" id="PTHR33116">
    <property type="entry name" value="REVERSE TRANSCRIPTASE ZINC-BINDING DOMAIN-CONTAINING PROTEIN-RELATED-RELATED"/>
    <property type="match status" value="1"/>
</dbReference>
<protein>
    <recommendedName>
        <fullName evidence="5">Reverse transcriptase zinc-binding domain-containing protein</fullName>
    </recommendedName>
</protein>
<gene>
    <name evidence="3" type="ORF">LTRI10_LOCUS21878</name>
</gene>
<accession>A0AAV2E4G9</accession>
<sequence length="469" mass="53335">MELLSCMFNRAYAIKSLPPHLQTHRIGLSHLCFADDLLVSTKGTPEVVEKAKSILDAFYVVSRLRCNPAKSEVFCGGVDTRIQAQISSKTGFAIGQLPVRYLGIPLIAGKLNTADCQALVEKITARIRGWKVKTLTYAGKMQLITVVISSITQYWMGIIQLPVKVIKLVEKACSDFLWSAEEEGKRAKVHWQMIARPKKEGGLGFKDIRSWNMACLVRHLWAISSNSSSLWASWVRHYQLTYTSFWDIPTSIPCSWAWRKVLKLRTKVAQHLIVRPAGVYWGDCVMHKFSVKKVWEALRNKHEVVQWFSLLWKSFGTPRDKLLVWLVILNRIATLDKVQRWNNAVVNLCPLCSSMAESRDHLFFECAYSKRVLQAMFAGRSVVGANWEGSLATAISLFRLKNTASDRGRLLWVMVVAELWRERCRRVMSGEALSENQLLKKLQGSLQLLRNGFSQVELAVSEDYVNSIV</sequence>
<organism evidence="3 4">
    <name type="scientific">Linum trigynum</name>
    <dbReference type="NCBI Taxonomy" id="586398"/>
    <lineage>
        <taxon>Eukaryota</taxon>
        <taxon>Viridiplantae</taxon>
        <taxon>Streptophyta</taxon>
        <taxon>Embryophyta</taxon>
        <taxon>Tracheophyta</taxon>
        <taxon>Spermatophyta</taxon>
        <taxon>Magnoliopsida</taxon>
        <taxon>eudicotyledons</taxon>
        <taxon>Gunneridae</taxon>
        <taxon>Pentapetalae</taxon>
        <taxon>rosids</taxon>
        <taxon>fabids</taxon>
        <taxon>Malpighiales</taxon>
        <taxon>Linaceae</taxon>
        <taxon>Linum</taxon>
    </lineage>
</organism>
<dbReference type="Pfam" id="PF13966">
    <property type="entry name" value="zf-RVT"/>
    <property type="match status" value="1"/>
</dbReference>
<dbReference type="PANTHER" id="PTHR33116:SF76">
    <property type="entry name" value="DUF4283 DOMAIN-CONTAINING PROTEIN"/>
    <property type="match status" value="1"/>
</dbReference>
<evidence type="ECO:0000259" key="1">
    <source>
        <dbReference type="Pfam" id="PF00078"/>
    </source>
</evidence>
<dbReference type="Pfam" id="PF00078">
    <property type="entry name" value="RVT_1"/>
    <property type="match status" value="1"/>
</dbReference>
<evidence type="ECO:0008006" key="5">
    <source>
        <dbReference type="Google" id="ProtNLM"/>
    </source>
</evidence>
<keyword evidence="4" id="KW-1185">Reference proteome</keyword>
<evidence type="ECO:0000313" key="4">
    <source>
        <dbReference type="Proteomes" id="UP001497516"/>
    </source>
</evidence>
<feature type="domain" description="Reverse transcriptase" evidence="1">
    <location>
        <begin position="21"/>
        <end position="105"/>
    </location>
</feature>
<evidence type="ECO:0000259" key="2">
    <source>
        <dbReference type="Pfam" id="PF13966"/>
    </source>
</evidence>
<dbReference type="InterPro" id="IPR000477">
    <property type="entry name" value="RT_dom"/>
</dbReference>
<proteinExistence type="predicted"/>
<feature type="domain" description="Reverse transcriptase zinc-binding" evidence="2">
    <location>
        <begin position="289"/>
        <end position="371"/>
    </location>
</feature>
<dbReference type="AlphaFoldDB" id="A0AAV2E4G9"/>
<reference evidence="3 4" key="1">
    <citation type="submission" date="2024-04" db="EMBL/GenBank/DDBJ databases">
        <authorList>
            <person name="Fracassetti M."/>
        </authorList>
    </citation>
    <scope>NUCLEOTIDE SEQUENCE [LARGE SCALE GENOMIC DNA]</scope>
</reference>
<dbReference type="InterPro" id="IPR026960">
    <property type="entry name" value="RVT-Znf"/>
</dbReference>